<dbReference type="Pfam" id="PF04397">
    <property type="entry name" value="LytTR"/>
    <property type="match status" value="1"/>
</dbReference>
<dbReference type="InterPro" id="IPR007492">
    <property type="entry name" value="LytTR_DNA-bd_dom"/>
</dbReference>
<dbReference type="PANTHER" id="PTHR37299">
    <property type="entry name" value="TRANSCRIPTIONAL REGULATOR-RELATED"/>
    <property type="match status" value="1"/>
</dbReference>
<proteinExistence type="predicted"/>
<organism evidence="2 3">
    <name type="scientific">Anaeromicropila herbilytica</name>
    <dbReference type="NCBI Taxonomy" id="2785025"/>
    <lineage>
        <taxon>Bacteria</taxon>
        <taxon>Bacillati</taxon>
        <taxon>Bacillota</taxon>
        <taxon>Clostridia</taxon>
        <taxon>Lachnospirales</taxon>
        <taxon>Lachnospiraceae</taxon>
        <taxon>Anaeromicropila</taxon>
    </lineage>
</organism>
<reference evidence="2 3" key="1">
    <citation type="submission" date="2020-11" db="EMBL/GenBank/DDBJ databases">
        <title>Draft genome sequencing of a Lachnospiraceae strain isolated from anoxic soil subjected to BSD treatment.</title>
        <authorList>
            <person name="Uek A."/>
            <person name="Tonouchi A."/>
        </authorList>
    </citation>
    <scope>NUCLEOTIDE SEQUENCE [LARGE SCALE GENOMIC DNA]</scope>
    <source>
        <strain evidence="2 3">TB5</strain>
    </source>
</reference>
<dbReference type="InterPro" id="IPR046947">
    <property type="entry name" value="LytR-like"/>
</dbReference>
<dbReference type="SMART" id="SM00850">
    <property type="entry name" value="LytTR"/>
    <property type="match status" value="1"/>
</dbReference>
<evidence type="ECO:0000259" key="1">
    <source>
        <dbReference type="PROSITE" id="PS50930"/>
    </source>
</evidence>
<evidence type="ECO:0000313" key="2">
    <source>
        <dbReference type="EMBL" id="BCN32589.1"/>
    </source>
</evidence>
<dbReference type="GO" id="GO:0000156">
    <property type="term" value="F:phosphorelay response regulator activity"/>
    <property type="evidence" value="ECO:0007669"/>
    <property type="project" value="InterPro"/>
</dbReference>
<accession>A0A7R7EPF8</accession>
<keyword evidence="3" id="KW-1185">Reference proteome</keyword>
<dbReference type="PROSITE" id="PS50930">
    <property type="entry name" value="HTH_LYTTR"/>
    <property type="match status" value="1"/>
</dbReference>
<protein>
    <submittedName>
        <fullName evidence="2">Transcriptional regulator</fullName>
    </submittedName>
</protein>
<name>A0A7R7EPF8_9FIRM</name>
<dbReference type="PANTHER" id="PTHR37299:SF4">
    <property type="entry name" value="TRANSCRIPTIONAL REGULATOR"/>
    <property type="match status" value="1"/>
</dbReference>
<dbReference type="KEGG" id="ahb:bsdtb5_38840"/>
<gene>
    <name evidence="2" type="ORF">bsdtb5_38840</name>
</gene>
<evidence type="ECO:0000313" key="3">
    <source>
        <dbReference type="Proteomes" id="UP000595897"/>
    </source>
</evidence>
<sequence length="146" mass="17149">MKVEIHISDEIEETHAVIYSNKMTDEIQQIADLFSSSSSNKIITAADNERIVVLKPKEIYMLRMENEKLFVYCQKERYISGKRLYEMEDLLGNEFMRISKFTLINRKEISSVEPSFNGTMLVLLKNGCKDYISRKYLPEFKKYLGL</sequence>
<dbReference type="Gene3D" id="2.40.50.1020">
    <property type="entry name" value="LytTr DNA-binding domain"/>
    <property type="match status" value="1"/>
</dbReference>
<dbReference type="RefSeq" id="WP_271713629.1">
    <property type="nucleotide sequence ID" value="NZ_AP024169.1"/>
</dbReference>
<dbReference type="GO" id="GO:0003677">
    <property type="term" value="F:DNA binding"/>
    <property type="evidence" value="ECO:0007669"/>
    <property type="project" value="InterPro"/>
</dbReference>
<feature type="domain" description="HTH LytTR-type" evidence="1">
    <location>
        <begin position="43"/>
        <end position="146"/>
    </location>
</feature>
<dbReference type="EMBL" id="AP024169">
    <property type="protein sequence ID" value="BCN32589.1"/>
    <property type="molecule type" value="Genomic_DNA"/>
</dbReference>
<dbReference type="AlphaFoldDB" id="A0A7R7EPF8"/>
<dbReference type="Proteomes" id="UP000595897">
    <property type="component" value="Chromosome"/>
</dbReference>